<dbReference type="EMBL" id="CP036265">
    <property type="protein sequence ID" value="QDT16230.1"/>
    <property type="molecule type" value="Genomic_DNA"/>
</dbReference>
<dbReference type="RefSeq" id="WP_165700703.1">
    <property type="nucleotide sequence ID" value="NZ_CP036265.1"/>
</dbReference>
<feature type="region of interest" description="Disordered" evidence="1">
    <location>
        <begin position="166"/>
        <end position="199"/>
    </location>
</feature>
<feature type="region of interest" description="Disordered" evidence="1">
    <location>
        <begin position="128"/>
        <end position="153"/>
    </location>
</feature>
<dbReference type="InterPro" id="IPR022655">
    <property type="entry name" value="DUF1553"/>
</dbReference>
<keyword evidence="5" id="KW-1185">Reference proteome</keyword>
<sequence>MTTPSLADAQATPVPAGEAIPREVADALHALHEGRLDEAGLADLEARVLGDPAVMRAYLDLTLVHGTLSYAAGTLSSSALPALTLAEEPPAPAKSARWRTPLTLAACLALLCGLTFLLRPAADGPPAGVAVIDPQPEPDEPTLSPAPGEPAPGEALARVELPVRPTPELFPDLNAPPTPAPAAGAPNDSATPAVASAERNELPSPAEAAAAIDAVLAHGWSEAEVAPSPEADPGEWLRRAWLDLAGHAPPPEQVDRFLADERGRRRERELNRLLSGDSFAQHLAERWTTALVGRAPRPGVDRAGLRAHLADQFERNVGWDLVAAELIAAAGDVEQAPAANFLVAHVNNQAVPATAVVSRALLGTRVQCMQCHDHPHNGGEEWSQERFWELNAFFKGTDVVQRPTADGARVAALEARPASGPTFFEDRRGVMMATFPRYAGETVEAADNRREKLAELLLSDDRRLPAKSFVNRAWAHLFGAGLVNPVDDLGPHNPPSHPAVLDALTDRFIATGYDVKDLYATLAGTRLYGLSGAATEGNAFDDPAAGAPLLFTRCYPKPLTVEQTFDSLAAVSGQRIDPRARDAWVAGFVRPQANDENGEDLAPVTDIPRALALMNGEALDAALDAAAENRTPADLDDVFLAALSRRPTARERRRLAPLVRVEGGLEDLRWALLNSGEFATVP</sequence>
<feature type="domain" description="DUF1549" evidence="2">
    <location>
        <begin position="212"/>
        <end position="398"/>
    </location>
</feature>
<name>A0A517PA34_9PLAN</name>
<dbReference type="AlphaFoldDB" id="A0A517PA34"/>
<dbReference type="Pfam" id="PF07583">
    <property type="entry name" value="PSCyt2"/>
    <property type="match status" value="1"/>
</dbReference>
<dbReference type="PANTHER" id="PTHR35889">
    <property type="entry name" value="CYCLOINULO-OLIGOSACCHARIDE FRUCTANOTRANSFERASE-RELATED"/>
    <property type="match status" value="1"/>
</dbReference>
<dbReference type="Pfam" id="PF07587">
    <property type="entry name" value="PSD1"/>
    <property type="match status" value="1"/>
</dbReference>
<evidence type="ECO:0000259" key="2">
    <source>
        <dbReference type="Pfam" id="PF07583"/>
    </source>
</evidence>
<evidence type="ECO:0000259" key="3">
    <source>
        <dbReference type="Pfam" id="PF07587"/>
    </source>
</evidence>
<dbReference type="PANTHER" id="PTHR35889:SF3">
    <property type="entry name" value="F-BOX DOMAIN-CONTAINING PROTEIN"/>
    <property type="match status" value="1"/>
</dbReference>
<evidence type="ECO:0000313" key="4">
    <source>
        <dbReference type="EMBL" id="QDT16230.1"/>
    </source>
</evidence>
<reference evidence="4 5" key="1">
    <citation type="submission" date="2019-02" db="EMBL/GenBank/DDBJ databases">
        <title>Deep-cultivation of Planctomycetes and their phenomic and genomic characterization uncovers novel biology.</title>
        <authorList>
            <person name="Wiegand S."/>
            <person name="Jogler M."/>
            <person name="Boedeker C."/>
            <person name="Pinto D."/>
            <person name="Vollmers J."/>
            <person name="Rivas-Marin E."/>
            <person name="Kohn T."/>
            <person name="Peeters S.H."/>
            <person name="Heuer A."/>
            <person name="Rast P."/>
            <person name="Oberbeckmann S."/>
            <person name="Bunk B."/>
            <person name="Jeske O."/>
            <person name="Meyerdierks A."/>
            <person name="Storesund J.E."/>
            <person name="Kallscheuer N."/>
            <person name="Luecker S."/>
            <person name="Lage O.M."/>
            <person name="Pohl T."/>
            <person name="Merkel B.J."/>
            <person name="Hornburger P."/>
            <person name="Mueller R.-W."/>
            <person name="Bruemmer F."/>
            <person name="Labrenz M."/>
            <person name="Spormann A.M."/>
            <person name="Op den Camp H."/>
            <person name="Overmann J."/>
            <person name="Amann R."/>
            <person name="Jetten M.S.M."/>
            <person name="Mascher T."/>
            <person name="Medema M.H."/>
            <person name="Devos D.P."/>
            <person name="Kaster A.-K."/>
            <person name="Ovreas L."/>
            <person name="Rohde M."/>
            <person name="Galperin M.Y."/>
            <person name="Jogler C."/>
        </authorList>
    </citation>
    <scope>NUCLEOTIDE SEQUENCE [LARGE SCALE GENOMIC DNA]</scope>
    <source>
        <strain evidence="4 5">CA12</strain>
    </source>
</reference>
<feature type="domain" description="DUF1553" evidence="3">
    <location>
        <begin position="449"/>
        <end position="575"/>
    </location>
</feature>
<accession>A0A517PA34</accession>
<evidence type="ECO:0000256" key="1">
    <source>
        <dbReference type="SAM" id="MobiDB-lite"/>
    </source>
</evidence>
<dbReference type="InterPro" id="IPR011444">
    <property type="entry name" value="DUF1549"/>
</dbReference>
<proteinExistence type="predicted"/>
<organism evidence="4 5">
    <name type="scientific">Alienimonas californiensis</name>
    <dbReference type="NCBI Taxonomy" id="2527989"/>
    <lineage>
        <taxon>Bacteria</taxon>
        <taxon>Pseudomonadati</taxon>
        <taxon>Planctomycetota</taxon>
        <taxon>Planctomycetia</taxon>
        <taxon>Planctomycetales</taxon>
        <taxon>Planctomycetaceae</taxon>
        <taxon>Alienimonas</taxon>
    </lineage>
</organism>
<protein>
    <recommendedName>
        <fullName evidence="6">DUF1549 domain-containing protein</fullName>
    </recommendedName>
</protein>
<evidence type="ECO:0000313" key="5">
    <source>
        <dbReference type="Proteomes" id="UP000318741"/>
    </source>
</evidence>
<dbReference type="KEGG" id="acaf:CA12_23300"/>
<gene>
    <name evidence="4" type="ORF">CA12_23300</name>
</gene>
<dbReference type="Proteomes" id="UP000318741">
    <property type="component" value="Chromosome"/>
</dbReference>
<evidence type="ECO:0008006" key="6">
    <source>
        <dbReference type="Google" id="ProtNLM"/>
    </source>
</evidence>